<comment type="caution">
    <text evidence="1">The sequence shown here is derived from an EMBL/GenBank/DDBJ whole genome shotgun (WGS) entry which is preliminary data.</text>
</comment>
<keyword evidence="2" id="KW-1185">Reference proteome</keyword>
<organism evidence="1 2">
    <name type="scientific">Paenibacillus planticolens</name>
    <dbReference type="NCBI Taxonomy" id="2654976"/>
    <lineage>
        <taxon>Bacteria</taxon>
        <taxon>Bacillati</taxon>
        <taxon>Bacillota</taxon>
        <taxon>Bacilli</taxon>
        <taxon>Bacillales</taxon>
        <taxon>Paenibacillaceae</taxon>
        <taxon>Paenibacillus</taxon>
    </lineage>
</organism>
<gene>
    <name evidence="1" type="ORF">GC097_30210</name>
</gene>
<dbReference type="Proteomes" id="UP000618579">
    <property type="component" value="Unassembled WGS sequence"/>
</dbReference>
<dbReference type="RefSeq" id="WP_171687058.1">
    <property type="nucleotide sequence ID" value="NZ_WHNZ01000079.1"/>
</dbReference>
<reference evidence="1 2" key="1">
    <citation type="submission" date="2019-10" db="EMBL/GenBank/DDBJ databases">
        <title>Description of Paenibacillus pedi sp. nov.</title>
        <authorList>
            <person name="Carlier A."/>
            <person name="Qi S."/>
        </authorList>
    </citation>
    <scope>NUCLEOTIDE SEQUENCE [LARGE SCALE GENOMIC DNA]</scope>
    <source>
        <strain evidence="1 2">LMG 31457</strain>
    </source>
</reference>
<dbReference type="EMBL" id="WHNZ01000079">
    <property type="protein sequence ID" value="NOV04258.1"/>
    <property type="molecule type" value="Genomic_DNA"/>
</dbReference>
<evidence type="ECO:0000313" key="1">
    <source>
        <dbReference type="EMBL" id="NOV04258.1"/>
    </source>
</evidence>
<name>A0ABX1ZX53_9BACL</name>
<sequence>MSRSEKDCAVKKTKRVVCKDDCGKKNKSKKKQCHVCKRKLRRRTIKIICKQAKAPVVNLTTPPPEVNVLTNPPDVLITTPPPIVNVDTPKPDVHVRVETPKTEVKVKVDYPDDDCMEELRDQLRDFRNTEIELITTTGAGAGAEPPNRIGILEKIGKGTITLRPTTGNTLDQVVIYSLCHIVGFRPFIPVGA</sequence>
<proteinExistence type="predicted"/>
<protein>
    <submittedName>
        <fullName evidence="1">Uncharacterized protein</fullName>
    </submittedName>
</protein>
<evidence type="ECO:0000313" key="2">
    <source>
        <dbReference type="Proteomes" id="UP000618579"/>
    </source>
</evidence>
<accession>A0ABX1ZX53</accession>